<feature type="domain" description="Interferon-related developmental regulator N-terminal" evidence="4">
    <location>
        <begin position="31"/>
        <end position="325"/>
    </location>
</feature>
<evidence type="ECO:0000313" key="6">
    <source>
        <dbReference type="Proteomes" id="UP000479190"/>
    </source>
</evidence>
<feature type="compositionally biased region" description="Basic residues" evidence="2">
    <location>
        <begin position="1"/>
        <end position="12"/>
    </location>
</feature>
<dbReference type="PANTHER" id="PTHR12354:SF1">
    <property type="entry name" value="INTERFERON-RELATED DEVELOPMENTAL REGULATOR 1"/>
    <property type="match status" value="1"/>
</dbReference>
<dbReference type="PANTHER" id="PTHR12354">
    <property type="entry name" value="INTERFERON-RELATED DEVELOPMENTAL REGULATOR"/>
    <property type="match status" value="1"/>
</dbReference>
<dbReference type="EMBL" id="CADCXV010001157">
    <property type="protein sequence ID" value="CAB0042123.1"/>
    <property type="molecule type" value="Genomic_DNA"/>
</dbReference>
<evidence type="ECO:0008006" key="7">
    <source>
        <dbReference type="Google" id="ProtNLM"/>
    </source>
</evidence>
<evidence type="ECO:0000259" key="3">
    <source>
        <dbReference type="Pfam" id="PF04836"/>
    </source>
</evidence>
<dbReference type="Pfam" id="PF04836">
    <property type="entry name" value="IFRD_C"/>
    <property type="match status" value="1"/>
</dbReference>
<evidence type="ECO:0000259" key="4">
    <source>
        <dbReference type="Pfam" id="PF05004"/>
    </source>
</evidence>
<keyword evidence="6" id="KW-1185">Reference proteome</keyword>
<reference evidence="5 6" key="1">
    <citation type="submission" date="2020-02" db="EMBL/GenBank/DDBJ databases">
        <authorList>
            <person name="Ferguson B K."/>
        </authorList>
    </citation>
    <scope>NUCLEOTIDE SEQUENCE [LARGE SCALE GENOMIC DNA]</scope>
</reference>
<name>A0A6H5IXT3_9HYME</name>
<dbReference type="InterPro" id="IPR006921">
    <property type="entry name" value="Interferon-rel_develop_reg_C"/>
</dbReference>
<dbReference type="OrthoDB" id="18978at2759"/>
<proteinExistence type="inferred from homology"/>
<sequence length="430" mass="47501">MPVKGKRGKAVRRNNSDSDDESVTDTGSYNSDVHGVPSEGNNDENDVDENHEQDSCNDEIDGLTSKSAQSRVSHFLKVGNYFTDKCVPDFIEGRKFTLTDAIERSLKKGKGEERSAAAKLSTLMCAQLGDCAEDVYRDLKATMTKIANDNAASIAGRSECCWSLSMNQFLSGKDLGEFVELSQVLSNVFAGSYPKGNGAVAKVTPELAVLHATAISSWTLLLTTMSSGDVNNLLKSAQTNASVPSLDQLSGLLRSPHLDVRTTAGEALAVIFELGRGHSDDYEQAWAEELVEILKELATDSSKFRAKKDRTIQRATFRDILRYIEEDITPEIRIRFGKETLLLNGWCVRARYNAFCRLLGPGINIHLAENQVLRDVFDLGNKIIEPIEDKTMKVPKLQKTLANAAAFKARTKYRNKCRSERSADLDADEF</sequence>
<feature type="region of interest" description="Disordered" evidence="2">
    <location>
        <begin position="1"/>
        <end position="62"/>
    </location>
</feature>
<dbReference type="Proteomes" id="UP000479190">
    <property type="component" value="Unassembled WGS sequence"/>
</dbReference>
<evidence type="ECO:0000256" key="2">
    <source>
        <dbReference type="SAM" id="MobiDB-lite"/>
    </source>
</evidence>
<dbReference type="InterPro" id="IPR007701">
    <property type="entry name" value="Interferon-rel_develop_reg_N"/>
</dbReference>
<dbReference type="Pfam" id="PF05004">
    <property type="entry name" value="IFRD"/>
    <property type="match status" value="1"/>
</dbReference>
<feature type="domain" description="Interferon-related developmental regulator C-terminal" evidence="3">
    <location>
        <begin position="370"/>
        <end position="422"/>
    </location>
</feature>
<evidence type="ECO:0000256" key="1">
    <source>
        <dbReference type="ARBA" id="ARBA00008828"/>
    </source>
</evidence>
<comment type="similarity">
    <text evidence="1">Belongs to the IFRD family.</text>
</comment>
<evidence type="ECO:0000313" key="5">
    <source>
        <dbReference type="EMBL" id="CAB0042123.1"/>
    </source>
</evidence>
<dbReference type="SUPFAM" id="SSF48371">
    <property type="entry name" value="ARM repeat"/>
    <property type="match status" value="1"/>
</dbReference>
<organism evidence="5 6">
    <name type="scientific">Trichogramma brassicae</name>
    <dbReference type="NCBI Taxonomy" id="86971"/>
    <lineage>
        <taxon>Eukaryota</taxon>
        <taxon>Metazoa</taxon>
        <taxon>Ecdysozoa</taxon>
        <taxon>Arthropoda</taxon>
        <taxon>Hexapoda</taxon>
        <taxon>Insecta</taxon>
        <taxon>Pterygota</taxon>
        <taxon>Neoptera</taxon>
        <taxon>Endopterygota</taxon>
        <taxon>Hymenoptera</taxon>
        <taxon>Apocrita</taxon>
        <taxon>Proctotrupomorpha</taxon>
        <taxon>Chalcidoidea</taxon>
        <taxon>Trichogrammatidae</taxon>
        <taxon>Trichogramma</taxon>
    </lineage>
</organism>
<accession>A0A6H5IXT3</accession>
<dbReference type="InterPro" id="IPR016024">
    <property type="entry name" value="ARM-type_fold"/>
</dbReference>
<dbReference type="InterPro" id="IPR039777">
    <property type="entry name" value="IFRD"/>
</dbReference>
<dbReference type="AlphaFoldDB" id="A0A6H5IXT3"/>
<protein>
    <recommendedName>
        <fullName evidence="7">Interferon-related developmental regulator N-terminal domain-containing protein</fullName>
    </recommendedName>
</protein>
<gene>
    <name evidence="5" type="ORF">TBRA_LOCUS13763</name>
</gene>